<reference evidence="1 2" key="1">
    <citation type="submission" date="2019-06" db="EMBL/GenBank/DDBJ databases">
        <title>Draft genome sequences of 15 bacterial species constituting the stable defined intestinal microbiota of the GM15 gnotobiotic mouse model.</title>
        <authorList>
            <person name="Elie C."/>
            <person name="Mathieu A."/>
            <person name="Saliou A."/>
            <person name="Darnaud M."/>
            <person name="Leulier F."/>
            <person name="Tamellini A."/>
        </authorList>
    </citation>
    <scope>NUCLEOTIDE SEQUENCE [LARGE SCALE GENOMIC DNA]</scope>
    <source>
        <strain evidence="1 2">JM4-15</strain>
    </source>
</reference>
<evidence type="ECO:0000313" key="1">
    <source>
        <dbReference type="EMBL" id="NDO40485.1"/>
    </source>
</evidence>
<evidence type="ECO:0000313" key="2">
    <source>
        <dbReference type="Proteomes" id="UP000462501"/>
    </source>
</evidence>
<name>A0A845SX63_9FIRM</name>
<sequence>MDWQENFLSGKEGKRGNPGEFQAFLARSGQEIFRQGVCLSHWYSFLIIIRTIPDAADHQDG</sequence>
<protein>
    <submittedName>
        <fullName evidence="1">Uncharacterized protein</fullName>
    </submittedName>
</protein>
<comment type="caution">
    <text evidence="1">The sequence shown here is derived from an EMBL/GenBank/DDBJ whole genome shotgun (WGS) entry which is preliminary data.</text>
</comment>
<organism evidence="1 2">
    <name type="scientific">Anaerotruncus colihominis</name>
    <dbReference type="NCBI Taxonomy" id="169435"/>
    <lineage>
        <taxon>Bacteria</taxon>
        <taxon>Bacillati</taxon>
        <taxon>Bacillota</taxon>
        <taxon>Clostridia</taxon>
        <taxon>Eubacteriales</taxon>
        <taxon>Oscillospiraceae</taxon>
        <taxon>Anaerotruncus</taxon>
    </lineage>
</organism>
<dbReference type="AlphaFoldDB" id="A0A845SX63"/>
<proteinExistence type="predicted"/>
<accession>A0A845SX63</accession>
<dbReference type="RefSeq" id="WP_162221874.1">
    <property type="nucleotide sequence ID" value="NZ_CAMUSJ010000007.1"/>
</dbReference>
<dbReference type="EMBL" id="VIQT01000021">
    <property type="protein sequence ID" value="NDO40485.1"/>
    <property type="molecule type" value="Genomic_DNA"/>
</dbReference>
<gene>
    <name evidence="1" type="ORF">FMM72_14860</name>
</gene>
<dbReference type="Proteomes" id="UP000462501">
    <property type="component" value="Unassembled WGS sequence"/>
</dbReference>